<feature type="transmembrane region" description="Helical" evidence="2">
    <location>
        <begin position="175"/>
        <end position="197"/>
    </location>
</feature>
<feature type="compositionally biased region" description="Polar residues" evidence="1">
    <location>
        <begin position="242"/>
        <end position="259"/>
    </location>
</feature>
<evidence type="ECO:0000313" key="4">
    <source>
        <dbReference type="Proteomes" id="UP000736672"/>
    </source>
</evidence>
<dbReference type="AlphaFoldDB" id="A0A9P9G7D7"/>
<accession>A0A9P9G7D7</accession>
<keyword evidence="2" id="KW-0472">Membrane</keyword>
<evidence type="ECO:0000256" key="1">
    <source>
        <dbReference type="SAM" id="MobiDB-lite"/>
    </source>
</evidence>
<dbReference type="OrthoDB" id="5098353at2759"/>
<dbReference type="EMBL" id="JAGTJS010000029">
    <property type="protein sequence ID" value="KAH7232537.1"/>
    <property type="molecule type" value="Genomic_DNA"/>
</dbReference>
<feature type="transmembrane region" description="Helical" evidence="2">
    <location>
        <begin position="43"/>
        <end position="61"/>
    </location>
</feature>
<proteinExistence type="predicted"/>
<keyword evidence="4" id="KW-1185">Reference proteome</keyword>
<name>A0A9P9G7D7_FUSSL</name>
<keyword evidence="2" id="KW-1133">Transmembrane helix</keyword>
<feature type="transmembrane region" description="Helical" evidence="2">
    <location>
        <begin position="109"/>
        <end position="130"/>
    </location>
</feature>
<keyword evidence="2" id="KW-0812">Transmembrane</keyword>
<comment type="caution">
    <text evidence="3">The sequence shown here is derived from an EMBL/GenBank/DDBJ whole genome shotgun (WGS) entry which is preliminary data.</text>
</comment>
<organism evidence="3 4">
    <name type="scientific">Fusarium solani</name>
    <name type="common">Filamentous fungus</name>
    <dbReference type="NCBI Taxonomy" id="169388"/>
    <lineage>
        <taxon>Eukaryota</taxon>
        <taxon>Fungi</taxon>
        <taxon>Dikarya</taxon>
        <taxon>Ascomycota</taxon>
        <taxon>Pezizomycotina</taxon>
        <taxon>Sordariomycetes</taxon>
        <taxon>Hypocreomycetidae</taxon>
        <taxon>Hypocreales</taxon>
        <taxon>Nectriaceae</taxon>
        <taxon>Fusarium</taxon>
        <taxon>Fusarium solani species complex</taxon>
    </lineage>
</organism>
<evidence type="ECO:0008006" key="5">
    <source>
        <dbReference type="Google" id="ProtNLM"/>
    </source>
</evidence>
<dbReference type="Proteomes" id="UP000736672">
    <property type="component" value="Unassembled WGS sequence"/>
</dbReference>
<feature type="transmembrane region" description="Helical" evidence="2">
    <location>
        <begin position="12"/>
        <end position="31"/>
    </location>
</feature>
<gene>
    <name evidence="3" type="ORF">B0J15DRAFT_409339</name>
</gene>
<protein>
    <recommendedName>
        <fullName evidence="5">Transmembrane protein</fullName>
    </recommendedName>
</protein>
<sequence>MDGLTTYQRGDIYLLSAISTFSVCLFIGVKYDALWWREKYLKGLLATWGVLEVAVLILFSLENSGKIKLPWVLARSVHTLLIAVSLWGIATTQIAAIIHVFARAIEREEWWICTAILECVEVVLIFVFVLVRGDSIPVEVVYVIPLTSQVATVLVTAYTLYVFQSEKSSNSAPWHMVIHSMGIGVAVIAAFATAIALSTTGNLPSLVWPHGILFMINSIVGYRPPESRQPSHHSEIALDSYEQPSQAPSLSGRSSLPQP</sequence>
<feature type="region of interest" description="Disordered" evidence="1">
    <location>
        <begin position="226"/>
        <end position="259"/>
    </location>
</feature>
<feature type="transmembrane region" description="Helical" evidence="2">
    <location>
        <begin position="142"/>
        <end position="163"/>
    </location>
</feature>
<evidence type="ECO:0000256" key="2">
    <source>
        <dbReference type="SAM" id="Phobius"/>
    </source>
</evidence>
<feature type="transmembrane region" description="Helical" evidence="2">
    <location>
        <begin position="81"/>
        <end position="102"/>
    </location>
</feature>
<evidence type="ECO:0000313" key="3">
    <source>
        <dbReference type="EMBL" id="KAH7232537.1"/>
    </source>
</evidence>
<reference evidence="3" key="1">
    <citation type="journal article" date="2021" name="Nat. Commun.">
        <title>Genetic determinants of endophytism in the Arabidopsis root mycobiome.</title>
        <authorList>
            <person name="Mesny F."/>
            <person name="Miyauchi S."/>
            <person name="Thiergart T."/>
            <person name="Pickel B."/>
            <person name="Atanasova L."/>
            <person name="Karlsson M."/>
            <person name="Huettel B."/>
            <person name="Barry K.W."/>
            <person name="Haridas S."/>
            <person name="Chen C."/>
            <person name="Bauer D."/>
            <person name="Andreopoulos W."/>
            <person name="Pangilinan J."/>
            <person name="LaButti K."/>
            <person name="Riley R."/>
            <person name="Lipzen A."/>
            <person name="Clum A."/>
            <person name="Drula E."/>
            <person name="Henrissat B."/>
            <person name="Kohler A."/>
            <person name="Grigoriev I.V."/>
            <person name="Martin F.M."/>
            <person name="Hacquard S."/>
        </authorList>
    </citation>
    <scope>NUCLEOTIDE SEQUENCE</scope>
    <source>
        <strain evidence="3">FSSC 5 MPI-SDFR-AT-0091</strain>
    </source>
</reference>